<dbReference type="Proteomes" id="UP000018144">
    <property type="component" value="Unassembled WGS sequence"/>
</dbReference>
<gene>
    <name evidence="2" type="ORF">PCON_10839</name>
</gene>
<evidence type="ECO:0000313" key="2">
    <source>
        <dbReference type="EMBL" id="CCX31490.1"/>
    </source>
</evidence>
<organism evidence="2 3">
    <name type="scientific">Pyronema omphalodes (strain CBS 100304)</name>
    <name type="common">Pyronema confluens</name>
    <dbReference type="NCBI Taxonomy" id="1076935"/>
    <lineage>
        <taxon>Eukaryota</taxon>
        <taxon>Fungi</taxon>
        <taxon>Dikarya</taxon>
        <taxon>Ascomycota</taxon>
        <taxon>Pezizomycotina</taxon>
        <taxon>Pezizomycetes</taxon>
        <taxon>Pezizales</taxon>
        <taxon>Pyronemataceae</taxon>
        <taxon>Pyronema</taxon>
    </lineage>
</organism>
<feature type="compositionally biased region" description="Pro residues" evidence="1">
    <location>
        <begin position="1"/>
        <end position="15"/>
    </location>
</feature>
<dbReference type="STRING" id="1076935.U4LQ79"/>
<protein>
    <submittedName>
        <fullName evidence="2">Uncharacterized protein</fullName>
    </submittedName>
</protein>
<feature type="region of interest" description="Disordered" evidence="1">
    <location>
        <begin position="1"/>
        <end position="23"/>
    </location>
</feature>
<dbReference type="AlphaFoldDB" id="U4LQ79"/>
<evidence type="ECO:0000313" key="3">
    <source>
        <dbReference type="Proteomes" id="UP000018144"/>
    </source>
</evidence>
<name>U4LQ79_PYROM</name>
<accession>U4LQ79</accession>
<proteinExistence type="predicted"/>
<dbReference type="EMBL" id="HF935600">
    <property type="protein sequence ID" value="CCX31490.1"/>
    <property type="molecule type" value="Genomic_DNA"/>
</dbReference>
<keyword evidence="3" id="KW-1185">Reference proteome</keyword>
<reference evidence="2 3" key="1">
    <citation type="journal article" date="2013" name="PLoS Genet.">
        <title>The genome and development-dependent transcriptomes of Pyronema confluens: a window into fungal evolution.</title>
        <authorList>
            <person name="Traeger S."/>
            <person name="Altegoer F."/>
            <person name="Freitag M."/>
            <person name="Gabaldon T."/>
            <person name="Kempken F."/>
            <person name="Kumar A."/>
            <person name="Marcet-Houben M."/>
            <person name="Poggeler S."/>
            <person name="Stajich J.E."/>
            <person name="Nowrousian M."/>
        </authorList>
    </citation>
    <scope>NUCLEOTIDE SEQUENCE [LARGE SCALE GENOMIC DNA]</scope>
    <source>
        <strain evidence="3">CBS 100304</strain>
        <tissue evidence="2">Vegetative mycelium</tissue>
    </source>
</reference>
<evidence type="ECO:0000256" key="1">
    <source>
        <dbReference type="SAM" id="MobiDB-lite"/>
    </source>
</evidence>
<sequence>MFGANPAPPPTPQYPPQTSSPVVATAAPQAPQGTLAQFTPGATRSKQLARICLDIVLEKTEAKAILLSPIMKQRVTLLLSSPKFINSLQNVDGIFTGLFLMGCDINKARALWHQRFIIYQNYENSLANDYTLKEYYNVTPKD</sequence>